<organism evidence="1 2">
    <name type="scientific">Leucobacter triazinivorans</name>
    <dbReference type="NCBI Taxonomy" id="1784719"/>
    <lineage>
        <taxon>Bacteria</taxon>
        <taxon>Bacillati</taxon>
        <taxon>Actinomycetota</taxon>
        <taxon>Actinomycetes</taxon>
        <taxon>Micrococcales</taxon>
        <taxon>Microbacteriaceae</taxon>
        <taxon>Leucobacter</taxon>
    </lineage>
</organism>
<reference evidence="1 2" key="1">
    <citation type="submission" date="2019-02" db="EMBL/GenBank/DDBJ databases">
        <authorList>
            <person name="Sun L."/>
            <person name="Pan D."/>
            <person name="Wu X."/>
        </authorList>
    </citation>
    <scope>NUCLEOTIDE SEQUENCE [LARGE SCALE GENOMIC DNA]</scope>
    <source>
        <strain evidence="1 2">JW-1</strain>
    </source>
</reference>
<gene>
    <name evidence="1" type="ORF">EVS81_12920</name>
</gene>
<protein>
    <submittedName>
        <fullName evidence="1">Uncharacterized protein</fullName>
    </submittedName>
</protein>
<dbReference type="KEGG" id="ltr:EVS81_12920"/>
<dbReference type="RefSeq" id="WP_130110732.1">
    <property type="nucleotide sequence ID" value="NZ_CP035806.1"/>
</dbReference>
<evidence type="ECO:0000313" key="1">
    <source>
        <dbReference type="EMBL" id="QBE49614.1"/>
    </source>
</evidence>
<sequence>MTQLNHEARETLRWAGITPGQWAKRHGYESAKDWRGDECGCTDDRCIGYHHDATDECGCLPALIEELRRDERKLTAARPVWAAHVRSTESGTAEDRAAADQLAAEWVAEYNPGAVWHSLTPRGIVYRNQWNDRTWLIYDADRDSIETADVTDETEISA</sequence>
<dbReference type="EMBL" id="CP035806">
    <property type="protein sequence ID" value="QBE49614.1"/>
    <property type="molecule type" value="Genomic_DNA"/>
</dbReference>
<dbReference type="OrthoDB" id="3632258at2"/>
<name>A0A4P6KJ37_9MICO</name>
<evidence type="ECO:0000313" key="2">
    <source>
        <dbReference type="Proteomes" id="UP000289260"/>
    </source>
</evidence>
<accession>A0A4P6KJ37</accession>
<dbReference type="Proteomes" id="UP000289260">
    <property type="component" value="Chromosome"/>
</dbReference>
<proteinExistence type="predicted"/>
<dbReference type="AlphaFoldDB" id="A0A4P6KJ37"/>
<keyword evidence="2" id="KW-1185">Reference proteome</keyword>